<sequence length="601" mass="66249">MRHLDWREAASRRYDTLIVGSGFAGAIMAKQLVRAGHSVLLLEAGAGEPGSFEQHLGYVANFQQATAKTPNSPYPDSPNAPQPEVTDVARIPPGGVSAKGYFVQQGPYPFESNYTRRLGGTSLHWFGSCPRMLPEDFAMASRFGRGVDWPWTYEELLPFYSLAEAEIGVSADVAEQQFHGIHFPPGYQYPMHKVPQSFLDQWLMAGLDTLRLPPDGRAVQIRSIPQARNSVPNPEHADGAGYRPRGAVGDPAIGQRCMGNSSCIPICPIQARYNSLKTLQETQVDVLTRAVVSRLHIDKATGRITGLDCKVWHSDGSPAHQLVRLEADLYVLAANAIENAVLLLASNACGGSGMLGRNLMDHPAMLSWGLAPQSIGAFRGPGLTSTLVNYRGGNFRAERAGFVLEIGNWGWSWPKNEPVDSTTQFVDERGLFGTELRQQLGHTVPRQIRFDMMTEQLPNAGNRVSISDHWRDAMGNFRPVINYDVDDYSRAGLVAGRQLARELFEHLGIQDFTRFSPDDPGYFQWQDQGYSWSGVGHVAGTHRMGKSAKDSVVDRYQRAWDHPNLFVIGCGSMPTLGTSNPTLTMTALTFATAKHIIERNQ</sequence>
<feature type="domain" description="Glucose-methanol-choline oxidoreductase N-terminal" evidence="6">
    <location>
        <begin position="267"/>
        <end position="364"/>
    </location>
</feature>
<reference evidence="8 9" key="1">
    <citation type="submission" date="2021-03" db="EMBL/GenBank/DDBJ databases">
        <title>Novel species identification of genus Shewanella.</title>
        <authorList>
            <person name="Liu G."/>
            <person name="Zhang Q."/>
        </authorList>
    </citation>
    <scope>NUCLEOTIDE SEQUENCE [LARGE SCALE GENOMIC DNA]</scope>
    <source>
        <strain evidence="8 9">FJAT-52962</strain>
    </source>
</reference>
<keyword evidence="5" id="KW-0560">Oxidoreductase</keyword>
<dbReference type="SUPFAM" id="SSF51905">
    <property type="entry name" value="FAD/NAD(P)-binding domain"/>
    <property type="match status" value="1"/>
</dbReference>
<dbReference type="InterPro" id="IPR051473">
    <property type="entry name" value="P2Ox-like"/>
</dbReference>
<evidence type="ECO:0000313" key="8">
    <source>
        <dbReference type="EMBL" id="QSX36552.1"/>
    </source>
</evidence>
<dbReference type="RefSeq" id="WP_207379910.1">
    <property type="nucleotide sequence ID" value="NZ_CP071502.1"/>
</dbReference>
<dbReference type="InterPro" id="IPR007867">
    <property type="entry name" value="GMC_OxRtase_C"/>
</dbReference>
<dbReference type="Pfam" id="PF13450">
    <property type="entry name" value="NAD_binding_8"/>
    <property type="match status" value="1"/>
</dbReference>
<evidence type="ECO:0000259" key="6">
    <source>
        <dbReference type="Pfam" id="PF00732"/>
    </source>
</evidence>
<protein>
    <submittedName>
        <fullName evidence="8">GMC family oxidoreductase</fullName>
    </submittedName>
</protein>
<comment type="cofactor">
    <cofactor evidence="1">
        <name>FAD</name>
        <dbReference type="ChEBI" id="CHEBI:57692"/>
    </cofactor>
</comment>
<gene>
    <name evidence="8" type="ORF">JYB85_14875</name>
</gene>
<dbReference type="Gene3D" id="3.50.50.60">
    <property type="entry name" value="FAD/NAD(P)-binding domain"/>
    <property type="match status" value="2"/>
</dbReference>
<dbReference type="PANTHER" id="PTHR42784">
    <property type="entry name" value="PYRANOSE 2-OXIDASE"/>
    <property type="match status" value="1"/>
</dbReference>
<dbReference type="Proteomes" id="UP000663207">
    <property type="component" value="Chromosome"/>
</dbReference>
<evidence type="ECO:0000256" key="2">
    <source>
        <dbReference type="ARBA" id="ARBA00010790"/>
    </source>
</evidence>
<comment type="similarity">
    <text evidence="2">Belongs to the GMC oxidoreductase family.</text>
</comment>
<evidence type="ECO:0000259" key="7">
    <source>
        <dbReference type="Pfam" id="PF05199"/>
    </source>
</evidence>
<evidence type="ECO:0000313" key="9">
    <source>
        <dbReference type="Proteomes" id="UP000663207"/>
    </source>
</evidence>
<keyword evidence="3" id="KW-0285">Flavoprotein</keyword>
<dbReference type="Pfam" id="PF00732">
    <property type="entry name" value="GMC_oxred_N"/>
    <property type="match status" value="1"/>
</dbReference>
<evidence type="ECO:0000256" key="1">
    <source>
        <dbReference type="ARBA" id="ARBA00001974"/>
    </source>
</evidence>
<accession>A0ABX7QYD8</accession>
<evidence type="ECO:0000256" key="5">
    <source>
        <dbReference type="ARBA" id="ARBA00023002"/>
    </source>
</evidence>
<dbReference type="InterPro" id="IPR036188">
    <property type="entry name" value="FAD/NAD-bd_sf"/>
</dbReference>
<evidence type="ECO:0000256" key="3">
    <source>
        <dbReference type="ARBA" id="ARBA00022630"/>
    </source>
</evidence>
<dbReference type="InterPro" id="IPR000172">
    <property type="entry name" value="GMC_OxRdtase_N"/>
</dbReference>
<organism evidence="8 9">
    <name type="scientific">Shewanella sedimentimangrovi</name>
    <dbReference type="NCBI Taxonomy" id="2814293"/>
    <lineage>
        <taxon>Bacteria</taxon>
        <taxon>Pseudomonadati</taxon>
        <taxon>Pseudomonadota</taxon>
        <taxon>Gammaproteobacteria</taxon>
        <taxon>Alteromonadales</taxon>
        <taxon>Shewanellaceae</taxon>
        <taxon>Shewanella</taxon>
    </lineage>
</organism>
<evidence type="ECO:0000256" key="4">
    <source>
        <dbReference type="ARBA" id="ARBA00022827"/>
    </source>
</evidence>
<keyword evidence="9" id="KW-1185">Reference proteome</keyword>
<dbReference type="EMBL" id="CP071502">
    <property type="protein sequence ID" value="QSX36552.1"/>
    <property type="molecule type" value="Genomic_DNA"/>
</dbReference>
<keyword evidence="4" id="KW-0274">FAD</keyword>
<proteinExistence type="inferred from homology"/>
<dbReference type="Pfam" id="PF05199">
    <property type="entry name" value="GMC_oxred_C"/>
    <property type="match status" value="1"/>
</dbReference>
<name>A0ABX7QYD8_9GAMM</name>
<feature type="domain" description="Glucose-methanol-choline oxidoreductase C-terminal" evidence="7">
    <location>
        <begin position="458"/>
        <end position="588"/>
    </location>
</feature>
<dbReference type="PANTHER" id="PTHR42784:SF1">
    <property type="entry name" value="PYRANOSE 2-OXIDASE"/>
    <property type="match status" value="1"/>
</dbReference>